<dbReference type="Gene3D" id="1.10.1380.10">
    <property type="entry name" value="Neutral endopeptidase , domain2"/>
    <property type="match status" value="1"/>
</dbReference>
<feature type="domain" description="Peptidase M13 C-terminal" evidence="9">
    <location>
        <begin position="468"/>
        <end position="669"/>
    </location>
</feature>
<protein>
    <submittedName>
        <fullName evidence="11">M13 family peptidase</fullName>
    </submittedName>
</protein>
<dbReference type="Pfam" id="PF05649">
    <property type="entry name" value="Peptidase_M13_N"/>
    <property type="match status" value="1"/>
</dbReference>
<reference evidence="11 12" key="1">
    <citation type="submission" date="2018-10" db="EMBL/GenBank/DDBJ databases">
        <authorList>
            <person name="Chen X."/>
        </authorList>
    </citation>
    <scope>NUCLEOTIDE SEQUENCE [LARGE SCALE GENOMIC DNA]</scope>
    <source>
        <strain evidence="11 12">YIM 102668</strain>
    </source>
</reference>
<keyword evidence="8" id="KW-0732">Signal</keyword>
<keyword evidence="12" id="KW-1185">Reference proteome</keyword>
<dbReference type="PANTHER" id="PTHR11733:SF167">
    <property type="entry name" value="FI17812P1-RELATED"/>
    <property type="match status" value="1"/>
</dbReference>
<dbReference type="GO" id="GO:0016485">
    <property type="term" value="P:protein processing"/>
    <property type="evidence" value="ECO:0007669"/>
    <property type="project" value="TreeGrafter"/>
</dbReference>
<feature type="domain" description="Peptidase M13 N-terminal" evidence="10">
    <location>
        <begin position="37"/>
        <end position="412"/>
    </location>
</feature>
<evidence type="ECO:0000256" key="2">
    <source>
        <dbReference type="ARBA" id="ARBA00007357"/>
    </source>
</evidence>
<evidence type="ECO:0000313" key="12">
    <source>
        <dbReference type="Proteomes" id="UP000275348"/>
    </source>
</evidence>
<name>A0A3L9MEU7_9FLAO</name>
<evidence type="ECO:0000313" key="11">
    <source>
        <dbReference type="EMBL" id="RLZ11418.1"/>
    </source>
</evidence>
<evidence type="ECO:0000256" key="4">
    <source>
        <dbReference type="ARBA" id="ARBA00022723"/>
    </source>
</evidence>
<dbReference type="InterPro" id="IPR000718">
    <property type="entry name" value="Peptidase_M13"/>
</dbReference>
<dbReference type="EMBL" id="RDOJ01000005">
    <property type="protein sequence ID" value="RLZ11418.1"/>
    <property type="molecule type" value="Genomic_DNA"/>
</dbReference>
<comment type="similarity">
    <text evidence="2">Belongs to the peptidase M13 family.</text>
</comment>
<evidence type="ECO:0000256" key="5">
    <source>
        <dbReference type="ARBA" id="ARBA00022801"/>
    </source>
</evidence>
<comment type="cofactor">
    <cofactor evidence="1">
        <name>Zn(2+)</name>
        <dbReference type="ChEBI" id="CHEBI:29105"/>
    </cofactor>
</comment>
<dbReference type="SUPFAM" id="SSF55486">
    <property type="entry name" value="Metalloproteases ('zincins'), catalytic domain"/>
    <property type="match status" value="1"/>
</dbReference>
<accession>A0A3L9MEU7</accession>
<dbReference type="Pfam" id="PF01431">
    <property type="entry name" value="Peptidase_M13"/>
    <property type="match status" value="1"/>
</dbReference>
<keyword evidence="7" id="KW-0482">Metalloprotease</keyword>
<dbReference type="PRINTS" id="PR00786">
    <property type="entry name" value="NEPRILYSIN"/>
</dbReference>
<dbReference type="AlphaFoldDB" id="A0A3L9MEU7"/>
<gene>
    <name evidence="11" type="ORF">EAH69_05060</name>
</gene>
<dbReference type="Proteomes" id="UP000275348">
    <property type="component" value="Unassembled WGS sequence"/>
</dbReference>
<dbReference type="GO" id="GO:0005886">
    <property type="term" value="C:plasma membrane"/>
    <property type="evidence" value="ECO:0007669"/>
    <property type="project" value="TreeGrafter"/>
</dbReference>
<sequence>MKKHLLVAAFACTSMLVNAQEKYQAINLDYMDTSVRPQDDFYSYVNGNWMKTAVIPSDRARWGSFDELRENTDKVTLELVKGLLKEYYKEGSDNQKITDLYRSYVNYDARNATGLAPIQKYLTQIDQIQNLNDLQAYLVEVTPIGRNPFYSFFISSDMKDSNANAVYLGGGSLGLGRTYYQVDDEKNRKTLTEYSDYVSQVSAIAGQRTRDLKGPGVVAFEKQIASYLKNNVESRDPEKRYNPVKVSELNSLVKNVDLQAYLTQFNVNVDQVIIGELKYFQNLDQILTQENLPIIKDYLKYQFVNSVAGSSTRELEDANFEFFGKKLGGQQVQRSLDKRGLGFVNGAVGELVGKEYVKDNFPPEAKANAKELIDYLFKSFDKHINELEWMSADTKVKAIEKLNKFSVKIGYPDQWKDYSELIVKSPVNGGSLLENSLELRKFSFNEMMKDLGKPVDKSRWGMSPQTVNAYFRPSANEIVFPAAILQAPFYDYRADAAVNFGGIGAVIGHEISHGFDDSGAKYDGDGNLVNWWTAEDEAKFKAASQALASQYDKYEPVPGIFVNGKFTLGENIGDLGGASVAFDGLQMYLKDKGTYGNIDGFTPQQRFFLSWATIWRTKATPAALENQVKTDPHSPGYYRSFGPIINIDAFYEAFSVKEGDKLFVPKKDRIKIW</sequence>
<feature type="signal peptide" evidence="8">
    <location>
        <begin position="1"/>
        <end position="19"/>
    </location>
</feature>
<keyword evidence="5" id="KW-0378">Hydrolase</keyword>
<evidence type="ECO:0000256" key="3">
    <source>
        <dbReference type="ARBA" id="ARBA00022670"/>
    </source>
</evidence>
<proteinExistence type="inferred from homology"/>
<dbReference type="Gene3D" id="3.40.390.10">
    <property type="entry name" value="Collagenase (Catalytic Domain)"/>
    <property type="match status" value="1"/>
</dbReference>
<dbReference type="PROSITE" id="PS51885">
    <property type="entry name" value="NEPRILYSIN"/>
    <property type="match status" value="1"/>
</dbReference>
<comment type="caution">
    <text evidence="11">The sequence shown here is derived from an EMBL/GenBank/DDBJ whole genome shotgun (WGS) entry which is preliminary data.</text>
</comment>
<evidence type="ECO:0000259" key="10">
    <source>
        <dbReference type="Pfam" id="PF05649"/>
    </source>
</evidence>
<dbReference type="CDD" id="cd08662">
    <property type="entry name" value="M13"/>
    <property type="match status" value="1"/>
</dbReference>
<dbReference type="InterPro" id="IPR024079">
    <property type="entry name" value="MetalloPept_cat_dom_sf"/>
</dbReference>
<dbReference type="InterPro" id="IPR008753">
    <property type="entry name" value="Peptidase_M13_N"/>
</dbReference>
<evidence type="ECO:0000256" key="8">
    <source>
        <dbReference type="SAM" id="SignalP"/>
    </source>
</evidence>
<dbReference type="RefSeq" id="WP_121934100.1">
    <property type="nucleotide sequence ID" value="NZ_RDOJ01000005.1"/>
</dbReference>
<evidence type="ECO:0000256" key="6">
    <source>
        <dbReference type="ARBA" id="ARBA00022833"/>
    </source>
</evidence>
<keyword evidence="3" id="KW-0645">Protease</keyword>
<feature type="chain" id="PRO_5018107587" evidence="8">
    <location>
        <begin position="20"/>
        <end position="673"/>
    </location>
</feature>
<evidence type="ECO:0000259" key="9">
    <source>
        <dbReference type="Pfam" id="PF01431"/>
    </source>
</evidence>
<evidence type="ECO:0000256" key="1">
    <source>
        <dbReference type="ARBA" id="ARBA00001947"/>
    </source>
</evidence>
<dbReference type="GO" id="GO:0004222">
    <property type="term" value="F:metalloendopeptidase activity"/>
    <property type="evidence" value="ECO:0007669"/>
    <property type="project" value="InterPro"/>
</dbReference>
<dbReference type="OrthoDB" id="9775677at2"/>
<dbReference type="PANTHER" id="PTHR11733">
    <property type="entry name" value="ZINC METALLOPROTEASE FAMILY M13 NEPRILYSIN-RELATED"/>
    <property type="match status" value="1"/>
</dbReference>
<evidence type="ECO:0000256" key="7">
    <source>
        <dbReference type="ARBA" id="ARBA00023049"/>
    </source>
</evidence>
<dbReference type="InterPro" id="IPR042089">
    <property type="entry name" value="Peptidase_M13_dom_2"/>
</dbReference>
<dbReference type="GO" id="GO:0046872">
    <property type="term" value="F:metal ion binding"/>
    <property type="evidence" value="ECO:0007669"/>
    <property type="project" value="UniProtKB-KW"/>
</dbReference>
<keyword evidence="6" id="KW-0862">Zinc</keyword>
<organism evidence="11 12">
    <name type="scientific">Faecalibacter macacae</name>
    <dbReference type="NCBI Taxonomy" id="1859289"/>
    <lineage>
        <taxon>Bacteria</taxon>
        <taxon>Pseudomonadati</taxon>
        <taxon>Bacteroidota</taxon>
        <taxon>Flavobacteriia</taxon>
        <taxon>Flavobacteriales</taxon>
        <taxon>Weeksellaceae</taxon>
        <taxon>Faecalibacter</taxon>
    </lineage>
</organism>
<dbReference type="InterPro" id="IPR018497">
    <property type="entry name" value="Peptidase_M13_C"/>
</dbReference>
<keyword evidence="4" id="KW-0479">Metal-binding</keyword>